<keyword evidence="2" id="KW-1185">Reference proteome</keyword>
<accession>A0AAV2E0Z3</accession>
<sequence>MPLTLTTTDHKLLLDDDSHSEMPTTISPAERFVDDITINNGTTSDETLPISAANLDFTKLETTAASLAAVHRLIKRRAKPYSSYTAHC</sequence>
<gene>
    <name evidence="1" type="ORF">LTRI10_LOCUS21017</name>
</gene>
<organism evidence="1 2">
    <name type="scientific">Linum trigynum</name>
    <dbReference type="NCBI Taxonomy" id="586398"/>
    <lineage>
        <taxon>Eukaryota</taxon>
        <taxon>Viridiplantae</taxon>
        <taxon>Streptophyta</taxon>
        <taxon>Embryophyta</taxon>
        <taxon>Tracheophyta</taxon>
        <taxon>Spermatophyta</taxon>
        <taxon>Magnoliopsida</taxon>
        <taxon>eudicotyledons</taxon>
        <taxon>Gunneridae</taxon>
        <taxon>Pentapetalae</taxon>
        <taxon>rosids</taxon>
        <taxon>fabids</taxon>
        <taxon>Malpighiales</taxon>
        <taxon>Linaceae</taxon>
        <taxon>Linum</taxon>
    </lineage>
</organism>
<evidence type="ECO:0000313" key="1">
    <source>
        <dbReference type="EMBL" id="CAL1379500.1"/>
    </source>
</evidence>
<dbReference type="AlphaFoldDB" id="A0AAV2E0Z3"/>
<dbReference type="EMBL" id="OZ034816">
    <property type="protein sequence ID" value="CAL1379500.1"/>
    <property type="molecule type" value="Genomic_DNA"/>
</dbReference>
<dbReference type="Proteomes" id="UP001497516">
    <property type="component" value="Chromosome 3"/>
</dbReference>
<proteinExistence type="predicted"/>
<protein>
    <submittedName>
        <fullName evidence="1">Uncharacterized protein</fullName>
    </submittedName>
</protein>
<evidence type="ECO:0000313" key="2">
    <source>
        <dbReference type="Proteomes" id="UP001497516"/>
    </source>
</evidence>
<name>A0AAV2E0Z3_9ROSI</name>
<reference evidence="1 2" key="1">
    <citation type="submission" date="2024-04" db="EMBL/GenBank/DDBJ databases">
        <authorList>
            <person name="Fracassetti M."/>
        </authorList>
    </citation>
    <scope>NUCLEOTIDE SEQUENCE [LARGE SCALE GENOMIC DNA]</scope>
</reference>